<dbReference type="InterPro" id="IPR023213">
    <property type="entry name" value="CAT-like_dom_sf"/>
</dbReference>
<dbReference type="Pfam" id="PF00668">
    <property type="entry name" value="Condensation"/>
    <property type="match status" value="1"/>
</dbReference>
<dbReference type="Pfam" id="PF00501">
    <property type="entry name" value="AMP-binding"/>
    <property type="match status" value="1"/>
</dbReference>
<dbReference type="GO" id="GO:0043041">
    <property type="term" value="P:amino acid activation for nonribosomal peptide biosynthetic process"/>
    <property type="evidence" value="ECO:0007669"/>
    <property type="project" value="TreeGrafter"/>
</dbReference>
<dbReference type="KEGG" id="gbr:Gbro_3742"/>
<dbReference type="SUPFAM" id="SSF52777">
    <property type="entry name" value="CoA-dependent acyltransferases"/>
    <property type="match status" value="1"/>
</dbReference>
<dbReference type="GO" id="GO:0031177">
    <property type="term" value="F:phosphopantetheine binding"/>
    <property type="evidence" value="ECO:0007669"/>
    <property type="project" value="TreeGrafter"/>
</dbReference>
<dbReference type="HOGENOM" id="CLU_844024_0_0_11"/>
<name>D0L2M2_GORB4</name>
<evidence type="ECO:0000313" key="3">
    <source>
        <dbReference type="EMBL" id="ACY22925.1"/>
    </source>
</evidence>
<dbReference type="GO" id="GO:0003824">
    <property type="term" value="F:catalytic activity"/>
    <property type="evidence" value="ECO:0007669"/>
    <property type="project" value="InterPro"/>
</dbReference>
<dbReference type="PANTHER" id="PTHR45527">
    <property type="entry name" value="NONRIBOSOMAL PEPTIDE SYNTHETASE"/>
    <property type="match status" value="1"/>
</dbReference>
<dbReference type="InterPro" id="IPR020845">
    <property type="entry name" value="AMP-binding_CS"/>
</dbReference>
<dbReference type="SUPFAM" id="SSF56801">
    <property type="entry name" value="Acetyl-CoA synthetase-like"/>
    <property type="match status" value="1"/>
</dbReference>
<sequence length="329" mass="35307">MVADSGAILGLCVGESGALPDNGFRWVPIDAPEFVAGIARRPQAVPDTGPVRPDNVAYVIYTSGSTGRPKGVSVSHNGLADFAASQFLFDPMGVEVSVRDVFEHPSVRGLVDAVGDRAGTSMALSPVVPRPERIPLSPAQQRIWFINHFDPSSGTYNVPMVLRLSGALEVSALRAAVIDVVMRHEILRTRFPAPDGIPVQIVDDADLVDRRLDWAVVGSDEELGGAVSEGFDLARRWPIRVRIRRIEADDHLLAVVIHHIATDGESLRPLLADLAAAYDARRRGRKPDFAPLAVQFADFALWQRAVLGEPDDPASVLGGTPNSTGSPVG</sequence>
<feature type="domain" description="AMP-dependent synthetase/ligase" evidence="1">
    <location>
        <begin position="46"/>
        <end position="87"/>
    </location>
</feature>
<organism evidence="3 4">
    <name type="scientific">Gordonia bronchialis (strain ATCC 25592 / DSM 43247 / BCRC 13721 / JCM 3198 / KCTC 3076 / NBRC 16047 / NCTC 10667)</name>
    <name type="common">Rhodococcus bronchialis</name>
    <dbReference type="NCBI Taxonomy" id="526226"/>
    <lineage>
        <taxon>Bacteria</taxon>
        <taxon>Bacillati</taxon>
        <taxon>Actinomycetota</taxon>
        <taxon>Actinomycetes</taxon>
        <taxon>Mycobacteriales</taxon>
        <taxon>Gordoniaceae</taxon>
        <taxon>Gordonia</taxon>
    </lineage>
</organism>
<dbReference type="Proteomes" id="UP000001219">
    <property type="component" value="Chromosome"/>
</dbReference>
<evidence type="ECO:0000259" key="1">
    <source>
        <dbReference type="Pfam" id="PF00501"/>
    </source>
</evidence>
<accession>D0L2M2</accession>
<dbReference type="Gene3D" id="3.30.559.10">
    <property type="entry name" value="Chloramphenicol acetyltransferase-like domain"/>
    <property type="match status" value="1"/>
</dbReference>
<gene>
    <name evidence="3" type="ordered locus">Gbro_3742</name>
</gene>
<dbReference type="InterPro" id="IPR001242">
    <property type="entry name" value="Condensation_dom"/>
</dbReference>
<dbReference type="EMBL" id="CP001802">
    <property type="protein sequence ID" value="ACY22925.1"/>
    <property type="molecule type" value="Genomic_DNA"/>
</dbReference>
<reference evidence="4" key="1">
    <citation type="submission" date="2009-10" db="EMBL/GenBank/DDBJ databases">
        <title>The complete chromosome of Gordonia bronchialis DSM 43247.</title>
        <authorList>
            <consortium name="US DOE Joint Genome Institute (JGI-PGF)"/>
            <person name="Lucas S."/>
            <person name="Copeland A."/>
            <person name="Lapidus A."/>
            <person name="Glavina del Rio T."/>
            <person name="Dalin E."/>
            <person name="Tice H."/>
            <person name="Bruce D."/>
            <person name="Goodwin L."/>
            <person name="Pitluck S."/>
            <person name="Kyrpides N."/>
            <person name="Mavromatis K."/>
            <person name="Ivanova N."/>
            <person name="Ovchinnikova G."/>
            <person name="Saunders E."/>
            <person name="Brettin T."/>
            <person name="Detter J.C."/>
            <person name="Han C."/>
            <person name="Larimer F."/>
            <person name="Land M."/>
            <person name="Hauser L."/>
            <person name="Markowitz V."/>
            <person name="Cheng J.-F."/>
            <person name="Hugenholtz P."/>
            <person name="Woyke T."/>
            <person name="Wu D."/>
            <person name="Jando M."/>
            <person name="Schneider S."/>
            <person name="Goeker M."/>
            <person name="Klenk H.-P."/>
            <person name="Eisen J.A."/>
        </authorList>
    </citation>
    <scope>NUCLEOTIDE SEQUENCE [LARGE SCALE GENOMIC DNA]</scope>
    <source>
        <strain evidence="4">ATCC 25592 / DSM 43247 / BCRC 13721 / JCM 3198 / KCTC 3076 / NBRC 16047 / NCTC 10667</strain>
    </source>
</reference>
<dbReference type="AlphaFoldDB" id="D0L2M2"/>
<dbReference type="PROSITE" id="PS00455">
    <property type="entry name" value="AMP_BINDING"/>
    <property type="match status" value="1"/>
</dbReference>
<feature type="domain" description="Condensation" evidence="2">
    <location>
        <begin position="133"/>
        <end position="309"/>
    </location>
</feature>
<keyword evidence="4" id="KW-1185">Reference proteome</keyword>
<evidence type="ECO:0000259" key="2">
    <source>
        <dbReference type="Pfam" id="PF00668"/>
    </source>
</evidence>
<proteinExistence type="predicted"/>
<protein>
    <submittedName>
        <fullName evidence="3">Condensation domain protein</fullName>
    </submittedName>
</protein>
<dbReference type="Gene3D" id="3.40.50.980">
    <property type="match status" value="2"/>
</dbReference>
<dbReference type="eggNOG" id="COG1020">
    <property type="taxonomic scope" value="Bacteria"/>
</dbReference>
<dbReference type="InterPro" id="IPR036736">
    <property type="entry name" value="ACP-like_sf"/>
</dbReference>
<evidence type="ECO:0000313" key="4">
    <source>
        <dbReference type="Proteomes" id="UP000001219"/>
    </source>
</evidence>
<dbReference type="GO" id="GO:0044550">
    <property type="term" value="P:secondary metabolite biosynthetic process"/>
    <property type="evidence" value="ECO:0007669"/>
    <property type="project" value="TreeGrafter"/>
</dbReference>
<dbReference type="PANTHER" id="PTHR45527:SF1">
    <property type="entry name" value="FATTY ACID SYNTHASE"/>
    <property type="match status" value="1"/>
</dbReference>
<dbReference type="STRING" id="526226.Gbro_3742"/>
<dbReference type="GO" id="GO:0008610">
    <property type="term" value="P:lipid biosynthetic process"/>
    <property type="evidence" value="ECO:0007669"/>
    <property type="project" value="UniProtKB-ARBA"/>
</dbReference>
<dbReference type="PRINTS" id="PR00154">
    <property type="entry name" value="AMPBINDING"/>
</dbReference>
<dbReference type="SUPFAM" id="SSF47336">
    <property type="entry name" value="ACP-like"/>
    <property type="match status" value="1"/>
</dbReference>
<dbReference type="GO" id="GO:0005829">
    <property type="term" value="C:cytosol"/>
    <property type="evidence" value="ECO:0007669"/>
    <property type="project" value="TreeGrafter"/>
</dbReference>
<dbReference type="UniPathway" id="UPA00011"/>
<reference evidence="3 4" key="2">
    <citation type="journal article" date="2010" name="Stand. Genomic Sci.">
        <title>Complete genome sequence of Gordonia bronchialis type strain (3410).</title>
        <authorList>
            <person name="Ivanova N."/>
            <person name="Sikorski J."/>
            <person name="Jando M."/>
            <person name="Lapidus A."/>
            <person name="Nolan M."/>
            <person name="Lucas S."/>
            <person name="Del Rio T.G."/>
            <person name="Tice H."/>
            <person name="Copeland A."/>
            <person name="Cheng J.F."/>
            <person name="Chen F."/>
            <person name="Bruce D."/>
            <person name="Goodwin L."/>
            <person name="Pitluck S."/>
            <person name="Mavromatis K."/>
            <person name="Ovchinnikova G."/>
            <person name="Pati A."/>
            <person name="Chen A."/>
            <person name="Palaniappan K."/>
            <person name="Land M."/>
            <person name="Hauser L."/>
            <person name="Chang Y.J."/>
            <person name="Jeffries C.D."/>
            <person name="Chain P."/>
            <person name="Saunders E."/>
            <person name="Han C."/>
            <person name="Detter J.C."/>
            <person name="Brettin T."/>
            <person name="Rohde M."/>
            <person name="Goker M."/>
            <person name="Bristow J."/>
            <person name="Eisen J.A."/>
            <person name="Markowitz V."/>
            <person name="Hugenholtz P."/>
            <person name="Klenk H.P."/>
            <person name="Kyrpides N.C."/>
        </authorList>
    </citation>
    <scope>NUCLEOTIDE SEQUENCE [LARGE SCALE GENOMIC DNA]</scope>
    <source>
        <strain evidence="4">ATCC 25592 / DSM 43247 / BCRC 13721 / JCM 3198 / KCTC 3076 / NBRC 16047 / NCTC 10667</strain>
    </source>
</reference>
<dbReference type="InterPro" id="IPR020459">
    <property type="entry name" value="AMP-binding"/>
</dbReference>
<dbReference type="InterPro" id="IPR000873">
    <property type="entry name" value="AMP-dep_synth/lig_dom"/>
</dbReference>